<dbReference type="AlphaFoldDB" id="A0AAJ0DJU9"/>
<evidence type="ECO:0000256" key="1">
    <source>
        <dbReference type="SAM" id="MobiDB-lite"/>
    </source>
</evidence>
<keyword evidence="3" id="KW-1185">Reference proteome</keyword>
<reference evidence="2" key="1">
    <citation type="submission" date="2023-04" db="EMBL/GenBank/DDBJ databases">
        <title>Black Yeasts Isolated from many extreme environments.</title>
        <authorList>
            <person name="Coleine C."/>
            <person name="Stajich J.E."/>
            <person name="Selbmann L."/>
        </authorList>
    </citation>
    <scope>NUCLEOTIDE SEQUENCE</scope>
    <source>
        <strain evidence="2">CCFEE 5312</strain>
    </source>
</reference>
<evidence type="ECO:0000313" key="3">
    <source>
        <dbReference type="Proteomes" id="UP001271007"/>
    </source>
</evidence>
<organism evidence="2 3">
    <name type="scientific">Extremus antarcticus</name>
    <dbReference type="NCBI Taxonomy" id="702011"/>
    <lineage>
        <taxon>Eukaryota</taxon>
        <taxon>Fungi</taxon>
        <taxon>Dikarya</taxon>
        <taxon>Ascomycota</taxon>
        <taxon>Pezizomycotina</taxon>
        <taxon>Dothideomycetes</taxon>
        <taxon>Dothideomycetidae</taxon>
        <taxon>Mycosphaerellales</taxon>
        <taxon>Extremaceae</taxon>
        <taxon>Extremus</taxon>
    </lineage>
</organism>
<feature type="region of interest" description="Disordered" evidence="1">
    <location>
        <begin position="74"/>
        <end position="103"/>
    </location>
</feature>
<name>A0AAJ0DJU9_9PEZI</name>
<dbReference type="EMBL" id="JAWDJX010000008">
    <property type="protein sequence ID" value="KAK3055501.1"/>
    <property type="molecule type" value="Genomic_DNA"/>
</dbReference>
<evidence type="ECO:0000313" key="2">
    <source>
        <dbReference type="EMBL" id="KAK3055501.1"/>
    </source>
</evidence>
<sequence>MSCCLLSTPSATTTFTTTQLQINDEPAPCRQSPTRLLWNADDNREREGHQIESGGFSQYEYQRDLRERNKENIAAAHWNPKRPRQQSIPLSTTDLSGQSYSHY</sequence>
<gene>
    <name evidence="2" type="ORF">LTR09_003421</name>
</gene>
<proteinExistence type="predicted"/>
<feature type="compositionally biased region" description="Polar residues" evidence="1">
    <location>
        <begin position="85"/>
        <end position="103"/>
    </location>
</feature>
<protein>
    <submittedName>
        <fullName evidence="2">Uncharacterized protein</fullName>
    </submittedName>
</protein>
<comment type="caution">
    <text evidence="2">The sequence shown here is derived from an EMBL/GenBank/DDBJ whole genome shotgun (WGS) entry which is preliminary data.</text>
</comment>
<accession>A0AAJ0DJU9</accession>
<dbReference type="Proteomes" id="UP001271007">
    <property type="component" value="Unassembled WGS sequence"/>
</dbReference>